<dbReference type="Proteomes" id="UP001595868">
    <property type="component" value="Unassembled WGS sequence"/>
</dbReference>
<evidence type="ECO:0000313" key="2">
    <source>
        <dbReference type="EMBL" id="MFC4106916.1"/>
    </source>
</evidence>
<evidence type="ECO:0000256" key="1">
    <source>
        <dbReference type="SAM" id="MobiDB-lite"/>
    </source>
</evidence>
<comment type="caution">
    <text evidence="2">The sequence shown here is derived from an EMBL/GenBank/DDBJ whole genome shotgun (WGS) entry which is preliminary data.</text>
</comment>
<keyword evidence="3" id="KW-1185">Reference proteome</keyword>
<protein>
    <submittedName>
        <fullName evidence="2">Uncharacterized protein</fullName>
    </submittedName>
</protein>
<accession>A0ABV8KMX5</accession>
<feature type="region of interest" description="Disordered" evidence="1">
    <location>
        <begin position="69"/>
        <end position="90"/>
    </location>
</feature>
<name>A0ABV8KMX5_9ACTN</name>
<reference evidence="3" key="1">
    <citation type="journal article" date="2019" name="Int. J. Syst. Evol. Microbiol.">
        <title>The Global Catalogue of Microorganisms (GCM) 10K type strain sequencing project: providing services to taxonomists for standard genome sequencing and annotation.</title>
        <authorList>
            <consortium name="The Broad Institute Genomics Platform"/>
            <consortium name="The Broad Institute Genome Sequencing Center for Infectious Disease"/>
            <person name="Wu L."/>
            <person name="Ma J."/>
        </authorList>
    </citation>
    <scope>NUCLEOTIDE SEQUENCE [LARGE SCALE GENOMIC DNA]</scope>
    <source>
        <strain evidence="3">2902at01</strain>
    </source>
</reference>
<evidence type="ECO:0000313" key="3">
    <source>
        <dbReference type="Proteomes" id="UP001595868"/>
    </source>
</evidence>
<sequence>MSPVKNYINERPSALAAAYGPVSAVRDLLTVDIPMVPQAHQVSAPAPAVWQLALTLTGINGTSGFTGKGVKVAGKRTEARGVPPRGRPPV</sequence>
<proteinExistence type="predicted"/>
<organism evidence="2 3">
    <name type="scientific">Micromonospora zhanjiangensis</name>
    <dbReference type="NCBI Taxonomy" id="1522057"/>
    <lineage>
        <taxon>Bacteria</taxon>
        <taxon>Bacillati</taxon>
        <taxon>Actinomycetota</taxon>
        <taxon>Actinomycetes</taxon>
        <taxon>Micromonosporales</taxon>
        <taxon>Micromonosporaceae</taxon>
        <taxon>Micromonospora</taxon>
    </lineage>
</organism>
<gene>
    <name evidence="2" type="ORF">ACFOX0_13385</name>
</gene>
<dbReference type="EMBL" id="JBHSBN010000007">
    <property type="protein sequence ID" value="MFC4106916.1"/>
    <property type="molecule type" value="Genomic_DNA"/>
</dbReference>